<comment type="caution">
    <text evidence="1">The sequence shown here is derived from an EMBL/GenBank/DDBJ whole genome shotgun (WGS) entry which is preliminary data.</text>
</comment>
<name>A0ACC6QKS5_9ACTN</name>
<evidence type="ECO:0000313" key="2">
    <source>
        <dbReference type="Proteomes" id="UP001375539"/>
    </source>
</evidence>
<keyword evidence="2" id="KW-1185">Reference proteome</keyword>
<proteinExistence type="predicted"/>
<dbReference type="Proteomes" id="UP001375539">
    <property type="component" value="Unassembled WGS sequence"/>
</dbReference>
<protein>
    <submittedName>
        <fullName evidence="1">DUF4232 domain-containing protein</fullName>
    </submittedName>
</protein>
<sequence>MRTIRNRALRNRTAVVATATLLAGLSLTACQNDDEPKAAAPADGGKANATASKTPAATPSTDTDTDTGGNGSTTAGGSDKGSGSGSGKNSGGSSGKSTSGGTGGDSTSLTTCTGDNTKAVVSKVSRPINHLLLTITNTGSRTCAAYNAPFLRFDEAQSPTQFIEDSRPQAVVTLAPGESAYAAVVLTGEPGAAENPGRVAKHLTVHFGHKGAGSTGAPAELALPANTFIEDDMAKVTYWQSDMADALTY</sequence>
<dbReference type="EMBL" id="JBBKAI010000002">
    <property type="protein sequence ID" value="MEJ8658974.1"/>
    <property type="molecule type" value="Genomic_DNA"/>
</dbReference>
<accession>A0ACC6QKS5</accession>
<organism evidence="1 2">
    <name type="scientific">Streptomyces pratisoli</name>
    <dbReference type="NCBI Taxonomy" id="3139917"/>
    <lineage>
        <taxon>Bacteria</taxon>
        <taxon>Bacillati</taxon>
        <taxon>Actinomycetota</taxon>
        <taxon>Actinomycetes</taxon>
        <taxon>Kitasatosporales</taxon>
        <taxon>Streptomycetaceae</taxon>
        <taxon>Streptomyces</taxon>
    </lineage>
</organism>
<reference evidence="1" key="1">
    <citation type="submission" date="2024-03" db="EMBL/GenBank/DDBJ databases">
        <title>Novel Streptomyces species of biotechnological and ecological value are a feature of Machair soil.</title>
        <authorList>
            <person name="Prole J.R."/>
            <person name="Goodfellow M."/>
            <person name="Allenby N."/>
            <person name="Ward A.C."/>
        </authorList>
    </citation>
    <scope>NUCLEOTIDE SEQUENCE</scope>
    <source>
        <strain evidence="1">MS1.AVA.4</strain>
    </source>
</reference>
<evidence type="ECO:0000313" key="1">
    <source>
        <dbReference type="EMBL" id="MEJ8658974.1"/>
    </source>
</evidence>
<gene>
    <name evidence="1" type="ORF">WKI58_21055</name>
</gene>